<evidence type="ECO:0000256" key="11">
    <source>
        <dbReference type="RuleBase" id="RU003357"/>
    </source>
</evidence>
<dbReference type="Pfam" id="PF00593">
    <property type="entry name" value="TonB_dep_Rec_b-barrel"/>
    <property type="match status" value="1"/>
</dbReference>
<feature type="domain" description="TonB-dependent receptor-like beta-barrel" evidence="12">
    <location>
        <begin position="211"/>
        <end position="597"/>
    </location>
</feature>
<reference evidence="14" key="1">
    <citation type="submission" date="2021-01" db="EMBL/GenBank/DDBJ databases">
        <title>Fulvivirga kasyanovii gen. nov., sp nov., a novel member of the phylum Bacteroidetes isolated from seawater in a mussel farm.</title>
        <authorList>
            <person name="Zhao L.-H."/>
            <person name="Wang Z.-J."/>
        </authorList>
    </citation>
    <scope>NUCLEOTIDE SEQUENCE</scope>
    <source>
        <strain evidence="14">29W222</strain>
    </source>
</reference>
<evidence type="ECO:0000256" key="6">
    <source>
        <dbReference type="ARBA" id="ARBA00023077"/>
    </source>
</evidence>
<gene>
    <name evidence="14" type="ORF">JMN32_13780</name>
</gene>
<dbReference type="InterPro" id="IPR037066">
    <property type="entry name" value="Plug_dom_sf"/>
</dbReference>
<dbReference type="Gene3D" id="2.40.170.20">
    <property type="entry name" value="TonB-dependent receptor, beta-barrel domain"/>
    <property type="match status" value="1"/>
</dbReference>
<dbReference type="AlphaFoldDB" id="A0A937FWL9"/>
<dbReference type="SUPFAM" id="SSF56935">
    <property type="entry name" value="Porins"/>
    <property type="match status" value="1"/>
</dbReference>
<dbReference type="GO" id="GO:0044718">
    <property type="term" value="P:siderophore transmembrane transport"/>
    <property type="evidence" value="ECO:0007669"/>
    <property type="project" value="TreeGrafter"/>
</dbReference>
<proteinExistence type="inferred from homology"/>
<evidence type="ECO:0000256" key="9">
    <source>
        <dbReference type="ARBA" id="ARBA00023237"/>
    </source>
</evidence>
<sequence length="628" mass="70919">MDELINLEISVASKSAEAYINSPSSVYVFTAMEIERMGARSVEELLNYVPGYFTGLDIEQGKAYRTGARGRSTALSESVLFLVNGSQLNDLYTGGVSIINRLVPVENIKQIEVIRGPGSSLYGSNAFLGVVNIVTKKNINDIQLSYGNFQSVSVAGNFSKSYENVDINAFVKGFSNDGYEFDDFTDLVGRTSDMTDQERGFDAMLGVSYKGLKLEMRHHEREFKGYYGLGGVADFNNSEESFQTMVNLIYTLQFTEKLKFNFKVGRRVETWKTKAVIFPAGYDGWTEDFFAGPFMKSSAINLNADATQLLSEKNELLAGFSYERAGISKAVSLTTHDYRELNYFGGIREYELPFNNIDDMRYVLGFFIQDKHTFNKYLKVTYGARIDNYSDFGTSFNPRGAVIGNTPWKGIVKVMYGQAFRAPNYLELYDQNNPVDYGNTALDPEKIKTIEIAYTQSFDVFSASATYFNNTIENLIFLDPEAPPVQVENNPLLAPTFYNLPKDIHTSGIELGMIYRPFHKFTFTGTFTKLMDDFAYMPKQMISARANIRFGRFNFNFNGIYHGEIKEVSNQSGYLVLNSRLQFKYEDLTLFGSVNNLTDKIYRTPTTLSDVGVVNRGRLLSFGLKINF</sequence>
<evidence type="ECO:0000256" key="3">
    <source>
        <dbReference type="ARBA" id="ARBA00022452"/>
    </source>
</evidence>
<evidence type="ECO:0000256" key="2">
    <source>
        <dbReference type="ARBA" id="ARBA00022448"/>
    </source>
</evidence>
<evidence type="ECO:0000256" key="8">
    <source>
        <dbReference type="ARBA" id="ARBA00023170"/>
    </source>
</evidence>
<keyword evidence="2 10" id="KW-0813">Transport</keyword>
<dbReference type="Pfam" id="PF07715">
    <property type="entry name" value="Plug"/>
    <property type="match status" value="1"/>
</dbReference>
<name>A0A937FWL9_9BACT</name>
<protein>
    <submittedName>
        <fullName evidence="14">TonB-dependent receptor</fullName>
    </submittedName>
</protein>
<keyword evidence="15" id="KW-1185">Reference proteome</keyword>
<organism evidence="14 15">
    <name type="scientific">Fulvivirga marina</name>
    <dbReference type="NCBI Taxonomy" id="2494733"/>
    <lineage>
        <taxon>Bacteria</taxon>
        <taxon>Pseudomonadati</taxon>
        <taxon>Bacteroidota</taxon>
        <taxon>Cytophagia</taxon>
        <taxon>Cytophagales</taxon>
        <taxon>Fulvivirgaceae</taxon>
        <taxon>Fulvivirga</taxon>
    </lineage>
</organism>
<evidence type="ECO:0000259" key="12">
    <source>
        <dbReference type="Pfam" id="PF00593"/>
    </source>
</evidence>
<dbReference type="Proteomes" id="UP000614216">
    <property type="component" value="Unassembled WGS sequence"/>
</dbReference>
<evidence type="ECO:0000256" key="10">
    <source>
        <dbReference type="PROSITE-ProRule" id="PRU01360"/>
    </source>
</evidence>
<dbReference type="PANTHER" id="PTHR30069:SF29">
    <property type="entry name" value="HEMOGLOBIN AND HEMOGLOBIN-HAPTOGLOBIN-BINDING PROTEIN 1-RELATED"/>
    <property type="match status" value="1"/>
</dbReference>
<dbReference type="GO" id="GO:0009279">
    <property type="term" value="C:cell outer membrane"/>
    <property type="evidence" value="ECO:0007669"/>
    <property type="project" value="UniProtKB-SubCell"/>
</dbReference>
<keyword evidence="7 10" id="KW-0472">Membrane</keyword>
<dbReference type="EMBL" id="JAEUGD010000043">
    <property type="protein sequence ID" value="MBL6447384.1"/>
    <property type="molecule type" value="Genomic_DNA"/>
</dbReference>
<keyword evidence="3 10" id="KW-1134">Transmembrane beta strand</keyword>
<dbReference type="GO" id="GO:0015344">
    <property type="term" value="F:siderophore uptake transmembrane transporter activity"/>
    <property type="evidence" value="ECO:0007669"/>
    <property type="project" value="TreeGrafter"/>
</dbReference>
<dbReference type="PROSITE" id="PS52016">
    <property type="entry name" value="TONB_DEPENDENT_REC_3"/>
    <property type="match status" value="1"/>
</dbReference>
<evidence type="ECO:0000313" key="15">
    <source>
        <dbReference type="Proteomes" id="UP000614216"/>
    </source>
</evidence>
<evidence type="ECO:0000256" key="1">
    <source>
        <dbReference type="ARBA" id="ARBA00004571"/>
    </source>
</evidence>
<evidence type="ECO:0000256" key="5">
    <source>
        <dbReference type="ARBA" id="ARBA00022729"/>
    </source>
</evidence>
<evidence type="ECO:0000313" key="14">
    <source>
        <dbReference type="EMBL" id="MBL6447384.1"/>
    </source>
</evidence>
<keyword evidence="8 14" id="KW-0675">Receptor</keyword>
<comment type="similarity">
    <text evidence="10 11">Belongs to the TonB-dependent receptor family.</text>
</comment>
<keyword evidence="5" id="KW-0732">Signal</keyword>
<dbReference type="InterPro" id="IPR036942">
    <property type="entry name" value="Beta-barrel_TonB_sf"/>
</dbReference>
<dbReference type="InterPro" id="IPR000531">
    <property type="entry name" value="Beta-barrel_TonB"/>
</dbReference>
<dbReference type="Gene3D" id="2.170.130.10">
    <property type="entry name" value="TonB-dependent receptor, plug domain"/>
    <property type="match status" value="1"/>
</dbReference>
<dbReference type="PANTHER" id="PTHR30069">
    <property type="entry name" value="TONB-DEPENDENT OUTER MEMBRANE RECEPTOR"/>
    <property type="match status" value="1"/>
</dbReference>
<evidence type="ECO:0000256" key="4">
    <source>
        <dbReference type="ARBA" id="ARBA00022692"/>
    </source>
</evidence>
<dbReference type="InterPro" id="IPR012910">
    <property type="entry name" value="Plug_dom"/>
</dbReference>
<feature type="domain" description="TonB-dependent receptor plug" evidence="13">
    <location>
        <begin position="21"/>
        <end position="130"/>
    </location>
</feature>
<comment type="subcellular location">
    <subcellularLocation>
        <location evidence="1 10">Cell outer membrane</location>
        <topology evidence="1 10">Multi-pass membrane protein</topology>
    </subcellularLocation>
</comment>
<keyword evidence="4 10" id="KW-0812">Transmembrane</keyword>
<evidence type="ECO:0000256" key="7">
    <source>
        <dbReference type="ARBA" id="ARBA00023136"/>
    </source>
</evidence>
<keyword evidence="9 10" id="KW-0998">Cell outer membrane</keyword>
<comment type="caution">
    <text evidence="14">The sequence shown here is derived from an EMBL/GenBank/DDBJ whole genome shotgun (WGS) entry which is preliminary data.</text>
</comment>
<dbReference type="InterPro" id="IPR039426">
    <property type="entry name" value="TonB-dep_rcpt-like"/>
</dbReference>
<accession>A0A937FWL9</accession>
<evidence type="ECO:0000259" key="13">
    <source>
        <dbReference type="Pfam" id="PF07715"/>
    </source>
</evidence>
<keyword evidence="6 11" id="KW-0798">TonB box</keyword>